<evidence type="ECO:0000313" key="4">
    <source>
        <dbReference type="Proteomes" id="UP000774570"/>
    </source>
</evidence>
<evidence type="ECO:0000256" key="2">
    <source>
        <dbReference type="SAM" id="Phobius"/>
    </source>
</evidence>
<gene>
    <name evidence="3" type="ORF">K1Y72_22100</name>
</gene>
<protein>
    <submittedName>
        <fullName evidence="3">Uncharacterized protein</fullName>
    </submittedName>
</protein>
<feature type="compositionally biased region" description="Pro residues" evidence="1">
    <location>
        <begin position="53"/>
        <end position="64"/>
    </location>
</feature>
<keyword evidence="2" id="KW-0812">Transmembrane</keyword>
<dbReference type="EMBL" id="JAIBOA010000014">
    <property type="protein sequence ID" value="MBW8485092.1"/>
    <property type="molecule type" value="Genomic_DNA"/>
</dbReference>
<dbReference type="Proteomes" id="UP000774570">
    <property type="component" value="Unassembled WGS sequence"/>
</dbReference>
<feature type="compositionally biased region" description="Pro residues" evidence="1">
    <location>
        <begin position="1"/>
        <end position="11"/>
    </location>
</feature>
<feature type="compositionally biased region" description="Pro residues" evidence="1">
    <location>
        <begin position="18"/>
        <end position="33"/>
    </location>
</feature>
<keyword evidence="2" id="KW-0472">Membrane</keyword>
<accession>A0ABS7FXD5</accession>
<feature type="region of interest" description="Disordered" evidence="1">
    <location>
        <begin position="1"/>
        <end position="74"/>
    </location>
</feature>
<keyword evidence="2" id="KW-1133">Transmembrane helix</keyword>
<proteinExistence type="predicted"/>
<evidence type="ECO:0000313" key="3">
    <source>
        <dbReference type="EMBL" id="MBW8485092.1"/>
    </source>
</evidence>
<keyword evidence="4" id="KW-1185">Reference proteome</keyword>
<name>A0ABS7FXD5_9ACTN</name>
<sequence length="425" mass="44010">MTNPPPPPGWDPPGGSTWPPPGQGPTPGGPPPGQGFGGQATPPPGQGFGGGGTPPPFYPPPGGQPGPGMYGAPPPKKSGSGALIALLVGGAVVIVLLLVVVVVVVASGGKSATEKMRTAALTVSNARTITYKGTLSSGTDSLQGDTTVTKSGRAGGAVSWSGSNVTLLTADGKTFVKADSTYWKTKLSSSSSTYFLSGQQWGRLSSTDLTVDFKQLTPAMVASKMRQAVTLRVKPTKATLQGRKALKFTSALSTFYITDEDSPKLLRYESSYPRVSADTEVKDTAAGASDVSTLRSQAGELRDSFDSSVRPTVSEYTHKLCNANSSSCRVRGKVRVLLGSGGPVKVEVRYSLTGSSYTGKDLGSCTTSVTVSGSDGTWAECSVRSSEWAAFSRGSTSTYYQHSDFKVTGISDSELSSLQSGFDQD</sequence>
<dbReference type="RefSeq" id="WP_220168318.1">
    <property type="nucleotide sequence ID" value="NZ_JAIBOA010000014.1"/>
</dbReference>
<reference evidence="3 4" key="1">
    <citation type="submission" date="2021-07" db="EMBL/GenBank/DDBJ databases">
        <title>Actinomadura sp. PM05-2 isolated from lichen.</title>
        <authorList>
            <person name="Somphong A."/>
            <person name="Phongsopitanun W."/>
            <person name="Tanasupawat S."/>
            <person name="Peongsungnone V."/>
        </authorList>
    </citation>
    <scope>NUCLEOTIDE SEQUENCE [LARGE SCALE GENOMIC DNA]</scope>
    <source>
        <strain evidence="3 4">PM05-2</strain>
    </source>
</reference>
<comment type="caution">
    <text evidence="3">The sequence shown here is derived from an EMBL/GenBank/DDBJ whole genome shotgun (WGS) entry which is preliminary data.</text>
</comment>
<organism evidence="3 4">
    <name type="scientific">Actinomadura parmotrematis</name>
    <dbReference type="NCBI Taxonomy" id="2864039"/>
    <lineage>
        <taxon>Bacteria</taxon>
        <taxon>Bacillati</taxon>
        <taxon>Actinomycetota</taxon>
        <taxon>Actinomycetes</taxon>
        <taxon>Streptosporangiales</taxon>
        <taxon>Thermomonosporaceae</taxon>
        <taxon>Actinomadura</taxon>
    </lineage>
</organism>
<feature type="transmembrane region" description="Helical" evidence="2">
    <location>
        <begin position="82"/>
        <end position="107"/>
    </location>
</feature>
<evidence type="ECO:0000256" key="1">
    <source>
        <dbReference type="SAM" id="MobiDB-lite"/>
    </source>
</evidence>